<dbReference type="EMBL" id="MU266411">
    <property type="protein sequence ID" value="KAH7925017.1"/>
    <property type="molecule type" value="Genomic_DNA"/>
</dbReference>
<proteinExistence type="predicted"/>
<organism evidence="1 2">
    <name type="scientific">Leucogyrophana mollusca</name>
    <dbReference type="NCBI Taxonomy" id="85980"/>
    <lineage>
        <taxon>Eukaryota</taxon>
        <taxon>Fungi</taxon>
        <taxon>Dikarya</taxon>
        <taxon>Basidiomycota</taxon>
        <taxon>Agaricomycotina</taxon>
        <taxon>Agaricomycetes</taxon>
        <taxon>Agaricomycetidae</taxon>
        <taxon>Boletales</taxon>
        <taxon>Boletales incertae sedis</taxon>
        <taxon>Leucogyrophana</taxon>
    </lineage>
</organism>
<sequence length="168" mass="17213">MHSGFCSLFALLALINQAYCGPSAATPTNVASGTITTDCTAYYTVVSGDTCDLVEAKNGITAAQFLAWNPEINADCTNLELGEAYCVAASAATTTTTSSVSAATPSNVAPGTVTASCTAYHTVVSGDTCYLIEGEYGITDAQFLAWNPEINSGCTNLIIGEAYCVAST</sequence>
<gene>
    <name evidence="1" type="ORF">BV22DRAFT_1129366</name>
</gene>
<dbReference type="Proteomes" id="UP000790709">
    <property type="component" value="Unassembled WGS sequence"/>
</dbReference>
<reference evidence="1" key="1">
    <citation type="journal article" date="2021" name="New Phytol.">
        <title>Evolutionary innovations through gain and loss of genes in the ectomycorrhizal Boletales.</title>
        <authorList>
            <person name="Wu G."/>
            <person name="Miyauchi S."/>
            <person name="Morin E."/>
            <person name="Kuo A."/>
            <person name="Drula E."/>
            <person name="Varga T."/>
            <person name="Kohler A."/>
            <person name="Feng B."/>
            <person name="Cao Y."/>
            <person name="Lipzen A."/>
            <person name="Daum C."/>
            <person name="Hundley H."/>
            <person name="Pangilinan J."/>
            <person name="Johnson J."/>
            <person name="Barry K."/>
            <person name="LaButti K."/>
            <person name="Ng V."/>
            <person name="Ahrendt S."/>
            <person name="Min B."/>
            <person name="Choi I.G."/>
            <person name="Park H."/>
            <person name="Plett J.M."/>
            <person name="Magnuson J."/>
            <person name="Spatafora J.W."/>
            <person name="Nagy L.G."/>
            <person name="Henrissat B."/>
            <person name="Grigoriev I.V."/>
            <person name="Yang Z.L."/>
            <person name="Xu J."/>
            <person name="Martin F.M."/>
        </authorList>
    </citation>
    <scope>NUCLEOTIDE SEQUENCE</scope>
    <source>
        <strain evidence="1">KUC20120723A-06</strain>
    </source>
</reference>
<protein>
    <submittedName>
        <fullName evidence="1">Uncharacterized protein</fullName>
    </submittedName>
</protein>
<evidence type="ECO:0000313" key="1">
    <source>
        <dbReference type="EMBL" id="KAH7925017.1"/>
    </source>
</evidence>
<accession>A0ACB8BHN6</accession>
<keyword evidence="2" id="KW-1185">Reference proteome</keyword>
<name>A0ACB8BHN6_9AGAM</name>
<evidence type="ECO:0000313" key="2">
    <source>
        <dbReference type="Proteomes" id="UP000790709"/>
    </source>
</evidence>
<comment type="caution">
    <text evidence="1">The sequence shown here is derived from an EMBL/GenBank/DDBJ whole genome shotgun (WGS) entry which is preliminary data.</text>
</comment>